<comment type="pathway">
    <text evidence="1 7">Amino-acid degradation; L-proline degradation into L-glutamate; L-glutamate from L-proline: step 2/2.</text>
</comment>
<dbReference type="InterPro" id="IPR016161">
    <property type="entry name" value="Ald_DH/histidinol_DH"/>
</dbReference>
<proteinExistence type="inferred from homology"/>
<evidence type="ECO:0000256" key="5">
    <source>
        <dbReference type="ARBA" id="ARBA00023062"/>
    </source>
</evidence>
<dbReference type="PANTHER" id="PTHR42862:SF1">
    <property type="entry name" value="DELTA-1-PYRROLINE-5-CARBOXYLATE DEHYDROGENASE 2, ISOFORM A-RELATED"/>
    <property type="match status" value="1"/>
</dbReference>
<dbReference type="FunFam" id="3.40.309.10:FF:000005">
    <property type="entry name" value="1-pyrroline-5-carboxylate dehydrogenase 1"/>
    <property type="match status" value="1"/>
</dbReference>
<comment type="similarity">
    <text evidence="2 7">Belongs to the aldehyde dehydrogenase family.</text>
</comment>
<dbReference type="GO" id="GO:0010133">
    <property type="term" value="P:L-proline catabolic process to L-glutamate"/>
    <property type="evidence" value="ECO:0007669"/>
    <property type="project" value="UniProtKB-UniRule"/>
</dbReference>
<dbReference type="PANTHER" id="PTHR42862">
    <property type="entry name" value="DELTA-1-PYRROLINE-5-CARBOXYLATE DEHYDROGENASE 1, ISOFORM A-RELATED"/>
    <property type="match status" value="1"/>
</dbReference>
<dbReference type="InParanoid" id="A0A6J2Y2R9"/>
<dbReference type="Gene3D" id="3.40.605.10">
    <property type="entry name" value="Aldehyde Dehydrogenase, Chain A, domain 1"/>
    <property type="match status" value="1"/>
</dbReference>
<keyword evidence="10" id="KW-1185">Reference proteome</keyword>
<dbReference type="CDD" id="cd07123">
    <property type="entry name" value="ALDH_F4-17_P5CDH"/>
    <property type="match status" value="1"/>
</dbReference>
<dbReference type="EC" id="1.2.1.88" evidence="7"/>
<dbReference type="GO" id="GO:0003842">
    <property type="term" value="F:L-glutamate gamma-semialdehyde dehydrogenase activity"/>
    <property type="evidence" value="ECO:0007669"/>
    <property type="project" value="UniProtKB-UniRule"/>
</dbReference>
<evidence type="ECO:0000256" key="8">
    <source>
        <dbReference type="RuleBase" id="RU366030"/>
    </source>
</evidence>
<dbReference type="SUPFAM" id="SSF53720">
    <property type="entry name" value="ALDH-like"/>
    <property type="match status" value="1"/>
</dbReference>
<evidence type="ECO:0000256" key="6">
    <source>
        <dbReference type="ARBA" id="ARBA00048142"/>
    </source>
</evidence>
<evidence type="ECO:0000313" key="10">
    <source>
        <dbReference type="Proteomes" id="UP000504635"/>
    </source>
</evidence>
<dbReference type="InterPro" id="IPR016162">
    <property type="entry name" value="Ald_DH_N"/>
</dbReference>
<evidence type="ECO:0000256" key="7">
    <source>
        <dbReference type="RuleBase" id="RU366016"/>
    </source>
</evidence>
<dbReference type="FunCoup" id="A0A6J2Y2R9">
    <property type="interactions" value="1477"/>
</dbReference>
<evidence type="ECO:0000256" key="1">
    <source>
        <dbReference type="ARBA" id="ARBA00004786"/>
    </source>
</evidence>
<comment type="catalytic activity">
    <reaction evidence="6 7">
        <text>L-glutamate 5-semialdehyde + NAD(+) + H2O = L-glutamate + NADH + 2 H(+)</text>
        <dbReference type="Rhea" id="RHEA:30235"/>
        <dbReference type="ChEBI" id="CHEBI:15377"/>
        <dbReference type="ChEBI" id="CHEBI:15378"/>
        <dbReference type="ChEBI" id="CHEBI:29985"/>
        <dbReference type="ChEBI" id="CHEBI:57540"/>
        <dbReference type="ChEBI" id="CHEBI:57945"/>
        <dbReference type="ChEBI" id="CHEBI:58066"/>
        <dbReference type="EC" id="1.2.1.88"/>
    </reaction>
</comment>
<evidence type="ECO:0000256" key="2">
    <source>
        <dbReference type="ARBA" id="ARBA00009986"/>
    </source>
</evidence>
<dbReference type="FunFam" id="3.40.605.10:FF:000006">
    <property type="entry name" value="1-pyrroline-5-carboxylate dehydrogenase"/>
    <property type="match status" value="1"/>
</dbReference>
<dbReference type="Proteomes" id="UP000504635">
    <property type="component" value="Unplaced"/>
</dbReference>
<dbReference type="OrthoDB" id="5322683at2759"/>
<dbReference type="InterPro" id="IPR016163">
    <property type="entry name" value="Ald_DH_C"/>
</dbReference>
<dbReference type="InterPro" id="IPR050485">
    <property type="entry name" value="Proline_metab_enzyme"/>
</dbReference>
<feature type="domain" description="Aldehyde dehydrogenase" evidence="9">
    <location>
        <begin position="83"/>
        <end position="545"/>
    </location>
</feature>
<dbReference type="GeneID" id="115883348"/>
<accession>A0A6J2Y2R9</accession>
<name>A0A6J2Y2R9_SITOR</name>
<reference evidence="11" key="1">
    <citation type="submission" date="2025-08" db="UniProtKB">
        <authorList>
            <consortium name="RefSeq"/>
        </authorList>
    </citation>
    <scope>IDENTIFICATION</scope>
    <source>
        <tissue evidence="11">Gonads</tissue>
    </source>
</reference>
<dbReference type="GO" id="GO:0005759">
    <property type="term" value="C:mitochondrial matrix"/>
    <property type="evidence" value="ECO:0007669"/>
    <property type="project" value="TreeGrafter"/>
</dbReference>
<dbReference type="CTD" id="40434"/>
<dbReference type="InterPro" id="IPR016160">
    <property type="entry name" value="Ald_DH_CS_CYS"/>
</dbReference>
<keyword evidence="4 7" id="KW-0520">NAD</keyword>
<evidence type="ECO:0000256" key="4">
    <source>
        <dbReference type="ARBA" id="ARBA00023027"/>
    </source>
</evidence>
<dbReference type="AlphaFoldDB" id="A0A6J2Y2R9"/>
<evidence type="ECO:0000256" key="3">
    <source>
        <dbReference type="ARBA" id="ARBA00023002"/>
    </source>
</evidence>
<dbReference type="KEGG" id="soy:115883348"/>
<dbReference type="InterPro" id="IPR015590">
    <property type="entry name" value="Aldehyde_DH_dom"/>
</dbReference>
<dbReference type="Pfam" id="PF00171">
    <property type="entry name" value="Aldedh"/>
    <property type="match status" value="1"/>
</dbReference>
<sequence length="568" mass="63048">MLSVCKQTISQTLQRNSIRCLVSVVPQTKLDDFGAKNEPVLSYLKGSPERAEIEKALNETANKTEEIPIVIGDKEFKTDDVRYQVMPHNHKKKVAKFYYADAKLINQAIDVATETQKKWDKTPIPERLRIWEKAADLMAGKYRAKLNAATMLGQAKTVIQAEIDAAAELIDFFRLNVYFLKEATKYQPISENPQVTKNSMRYRGIDGFIAAVSPFNFTAIGGNLAYTPALMGNAVLWKPSDTAILANWVNFKICLEAGVPPGVVNFVPSDGPVFGDTITASPNLAGINFTGSVPTFTRLWKQVGENISKYKNFPRLIGECGGKNYHFVHPSADIDTVVNGTIRSAFEFCGQKCSACSRMYVPESLWPKIKERLLEKRSQLKIGDPTDYESFTSAVIDDKAFKRISGYIDHAKKSSNLEIIGGGKYDDSTGYFIEPTIVQTKDPKDKIMVEEIFGPVLTIYVYPDSKLKETLNLVGNSTSFALTGAVFSQDEQFLKSALEELKMTAGNFYVNDKSTGSVVGQQPFGGARLSGTNDKAGGPHYVLRWGNPQAIKETFVPLTEVTYPYMKQ</sequence>
<evidence type="ECO:0000313" key="11">
    <source>
        <dbReference type="RefSeq" id="XP_030757561.1"/>
    </source>
</evidence>
<protein>
    <recommendedName>
        <fullName evidence="7 8">Multifunctional fusion protein</fullName>
    </recommendedName>
    <domain>
        <recommendedName>
            <fullName evidence="8">Delta-1-pyrroline-5-carboxylate dehydrogenase</fullName>
            <shortName evidence="8">P5C dehydrogenase</shortName>
        </recommendedName>
        <alternativeName>
            <fullName evidence="7">L-glutamate gamma-semialdehyde dehydrogenase</fullName>
        </alternativeName>
    </domain>
    <domain>
        <recommendedName>
            <fullName evidence="7">L-glutamate gamma-semialdehyde dehydrogenase</fullName>
            <ecNumber evidence="7">1.2.1.88</ecNumber>
        </recommendedName>
    </domain>
</protein>
<dbReference type="PROSITE" id="PS00070">
    <property type="entry name" value="ALDEHYDE_DEHYDR_CYS"/>
    <property type="match status" value="1"/>
</dbReference>
<dbReference type="Gene3D" id="3.40.309.10">
    <property type="entry name" value="Aldehyde Dehydrogenase, Chain A, domain 2"/>
    <property type="match status" value="1"/>
</dbReference>
<evidence type="ECO:0000259" key="9">
    <source>
        <dbReference type="Pfam" id="PF00171"/>
    </source>
</evidence>
<dbReference type="UniPathway" id="UPA00261">
    <property type="reaction ID" value="UER00374"/>
</dbReference>
<dbReference type="RefSeq" id="XP_030757561.1">
    <property type="nucleotide sequence ID" value="XM_030901701.1"/>
</dbReference>
<organism evidence="10 11">
    <name type="scientific">Sitophilus oryzae</name>
    <name type="common">Rice weevil</name>
    <name type="synonym">Curculio oryzae</name>
    <dbReference type="NCBI Taxonomy" id="7048"/>
    <lineage>
        <taxon>Eukaryota</taxon>
        <taxon>Metazoa</taxon>
        <taxon>Ecdysozoa</taxon>
        <taxon>Arthropoda</taxon>
        <taxon>Hexapoda</taxon>
        <taxon>Insecta</taxon>
        <taxon>Pterygota</taxon>
        <taxon>Neoptera</taxon>
        <taxon>Endopterygota</taxon>
        <taxon>Coleoptera</taxon>
        <taxon>Polyphaga</taxon>
        <taxon>Cucujiformia</taxon>
        <taxon>Curculionidae</taxon>
        <taxon>Dryophthorinae</taxon>
        <taxon>Sitophilus</taxon>
    </lineage>
</organism>
<dbReference type="InterPro" id="IPR005931">
    <property type="entry name" value="P5CDH/ALDH4A1"/>
</dbReference>
<dbReference type="NCBIfam" id="TIGR01236">
    <property type="entry name" value="D1pyr5carbox1"/>
    <property type="match status" value="1"/>
</dbReference>
<keyword evidence="5 7" id="KW-0642">Proline metabolism</keyword>
<keyword evidence="3 7" id="KW-0560">Oxidoreductase</keyword>
<gene>
    <name evidence="11" type="primary">LOC115883348</name>
</gene>